<dbReference type="RefSeq" id="XP_065331188.1">
    <property type="nucleotide sequence ID" value="XM_065475116.1"/>
</dbReference>
<keyword evidence="1" id="KW-0732">Signal</keyword>
<name>A0AAX4JGC7_9MICR</name>
<dbReference type="Proteomes" id="UP001334084">
    <property type="component" value="Chromosome 12"/>
</dbReference>
<evidence type="ECO:0000313" key="3">
    <source>
        <dbReference type="Proteomes" id="UP001334084"/>
    </source>
</evidence>
<gene>
    <name evidence="2" type="ORF">VNE69_12028</name>
</gene>
<keyword evidence="3" id="KW-1185">Reference proteome</keyword>
<proteinExistence type="predicted"/>
<feature type="chain" id="PRO_5043993867" evidence="1">
    <location>
        <begin position="20"/>
        <end position="150"/>
    </location>
</feature>
<protein>
    <submittedName>
        <fullName evidence="2">SP-containing membrane protein</fullName>
    </submittedName>
</protein>
<dbReference type="AlphaFoldDB" id="A0AAX4JGC7"/>
<reference evidence="2" key="1">
    <citation type="journal article" date="2024" name="BMC Genomics">
        <title>Functional annotation of a divergent genome using sequence and structure-based similarity.</title>
        <authorList>
            <person name="Svedberg D."/>
            <person name="Winiger R.R."/>
            <person name="Berg A."/>
            <person name="Sharma H."/>
            <person name="Tellgren-Roth C."/>
            <person name="Debrunner-Vossbrinck B.A."/>
            <person name="Vossbrinck C.R."/>
            <person name="Barandun J."/>
        </authorList>
    </citation>
    <scope>NUCLEOTIDE SEQUENCE</scope>
    <source>
        <strain evidence="2">Illinois isolate</strain>
    </source>
</reference>
<dbReference type="GeneID" id="90542890"/>
<feature type="signal peptide" evidence="1">
    <location>
        <begin position="1"/>
        <end position="19"/>
    </location>
</feature>
<dbReference type="KEGG" id="vnx:VNE69_12028"/>
<sequence length="150" mass="17134">MYFAISIIILFAFIEKMFDTSIPETTISELLDNMNLIGGKELRMTVKDNNLEVTAKYVDETVRKLKSKTSVKPTIKLTTAVKDWTYNSLGNPWSVIITVCKKLKRHIDLISFILPSIIGLLLQIIDKMTIKNGENYKKVTNSNSHLKIRN</sequence>
<accession>A0AAX4JGC7</accession>
<dbReference type="EMBL" id="CP142737">
    <property type="protein sequence ID" value="WUR05043.1"/>
    <property type="molecule type" value="Genomic_DNA"/>
</dbReference>
<evidence type="ECO:0000256" key="1">
    <source>
        <dbReference type="SAM" id="SignalP"/>
    </source>
</evidence>
<organism evidence="2 3">
    <name type="scientific">Vairimorpha necatrix</name>
    <dbReference type="NCBI Taxonomy" id="6039"/>
    <lineage>
        <taxon>Eukaryota</taxon>
        <taxon>Fungi</taxon>
        <taxon>Fungi incertae sedis</taxon>
        <taxon>Microsporidia</taxon>
        <taxon>Nosematidae</taxon>
        <taxon>Vairimorpha</taxon>
    </lineage>
</organism>
<evidence type="ECO:0000313" key="2">
    <source>
        <dbReference type="EMBL" id="WUR05043.1"/>
    </source>
</evidence>